<dbReference type="RefSeq" id="WP_111945867.1">
    <property type="nucleotide sequence ID" value="NZ_CATNYA010000004.1"/>
</dbReference>
<evidence type="ECO:0000256" key="5">
    <source>
        <dbReference type="ARBA" id="ARBA00023136"/>
    </source>
</evidence>
<evidence type="ECO:0000256" key="3">
    <source>
        <dbReference type="ARBA" id="ARBA00022692"/>
    </source>
</evidence>
<protein>
    <submittedName>
        <fullName evidence="9">Permease domain-containing protein</fullName>
    </submittedName>
</protein>
<dbReference type="EMBL" id="UAWO01000002">
    <property type="protein sequence ID" value="SQC07801.1"/>
    <property type="molecule type" value="Genomic_DNA"/>
</dbReference>
<comment type="subcellular location">
    <subcellularLocation>
        <location evidence="1">Cell membrane</location>
        <topology evidence="1">Multi-pass membrane protein</topology>
    </subcellularLocation>
</comment>
<dbReference type="PANTHER" id="PTHR30572:SF4">
    <property type="entry name" value="ABC TRANSPORTER PERMEASE YTRF"/>
    <property type="match status" value="1"/>
</dbReference>
<sequence length="413" mass="48085">MNNLKYSIRELKNSLFFKILLILQLMLVIILTYRIIESKNYQNEKLSSMNEIIGNKIIYQIALKYDSIDEFLEDQKDENKFSNFALDIDKNFNMVITVLGEIKLPYFNGIEKFLDNDFKESEQGEEMKSVYSLQCSPNFFDTFNIGLSEGNLKDFEKFSQLNSVEWENKYIPIVLGNDYKGIFNIGDIIENKYFNYKVVGFIEENKFFLDKGVYDLSRVKNLNTFIITPMPKDIINANVSNAFLVYNSDPREFNEVKQEVESLAKNNKVKISVYDPNENIDTFTKEIKYNINLNLLLIYIVGIFAIGGFVVIFCNRVLDRRKEFSIHIMHGATISDICLRVIIEQFILVFISTIIAYSYLMLHSVNFVTDVVQFQYGTFAKSISIIIGAIILVSMIPIYYIKKYKLNYLIKGE</sequence>
<evidence type="ECO:0000256" key="1">
    <source>
        <dbReference type="ARBA" id="ARBA00004651"/>
    </source>
</evidence>
<evidence type="ECO:0000256" key="7">
    <source>
        <dbReference type="SAM" id="Phobius"/>
    </source>
</evidence>
<keyword evidence="3 7" id="KW-0812">Transmembrane</keyword>
<feature type="transmembrane region" description="Helical" evidence="7">
    <location>
        <begin position="382"/>
        <end position="401"/>
    </location>
</feature>
<name>A0A2X3C4G3_CLOPF</name>
<dbReference type="AlphaFoldDB" id="A0A2X3C4G3"/>
<evidence type="ECO:0000313" key="9">
    <source>
        <dbReference type="EMBL" id="SQC07801.1"/>
    </source>
</evidence>
<feature type="transmembrane region" description="Helical" evidence="7">
    <location>
        <begin position="296"/>
        <end position="318"/>
    </location>
</feature>
<feature type="domain" description="ABC3 transporter permease C-terminal" evidence="8">
    <location>
        <begin position="296"/>
        <end position="399"/>
    </location>
</feature>
<dbReference type="PANTHER" id="PTHR30572">
    <property type="entry name" value="MEMBRANE COMPONENT OF TRANSPORTER-RELATED"/>
    <property type="match status" value="1"/>
</dbReference>
<dbReference type="Pfam" id="PF02687">
    <property type="entry name" value="FtsX"/>
    <property type="match status" value="1"/>
</dbReference>
<dbReference type="InterPro" id="IPR050250">
    <property type="entry name" value="Macrolide_Exporter_MacB"/>
</dbReference>
<evidence type="ECO:0000256" key="2">
    <source>
        <dbReference type="ARBA" id="ARBA00022475"/>
    </source>
</evidence>
<feature type="transmembrane region" description="Helical" evidence="7">
    <location>
        <begin position="339"/>
        <end position="362"/>
    </location>
</feature>
<dbReference type="Proteomes" id="UP000250234">
    <property type="component" value="Unassembled WGS sequence"/>
</dbReference>
<feature type="transmembrane region" description="Helical" evidence="7">
    <location>
        <begin position="15"/>
        <end position="36"/>
    </location>
</feature>
<gene>
    <name evidence="9" type="ORF">NCTC8081_01820</name>
</gene>
<reference evidence="9 10" key="1">
    <citation type="submission" date="2018-06" db="EMBL/GenBank/DDBJ databases">
        <authorList>
            <consortium name="Pathogen Informatics"/>
            <person name="Doyle S."/>
        </authorList>
    </citation>
    <scope>NUCLEOTIDE SEQUENCE [LARGE SCALE GENOMIC DNA]</scope>
    <source>
        <strain evidence="9 10">NCTC8081</strain>
    </source>
</reference>
<keyword evidence="2" id="KW-1003">Cell membrane</keyword>
<evidence type="ECO:0000256" key="4">
    <source>
        <dbReference type="ARBA" id="ARBA00022989"/>
    </source>
</evidence>
<dbReference type="GO" id="GO:0005886">
    <property type="term" value="C:plasma membrane"/>
    <property type="evidence" value="ECO:0007669"/>
    <property type="project" value="UniProtKB-SubCell"/>
</dbReference>
<dbReference type="InterPro" id="IPR003838">
    <property type="entry name" value="ABC3_permease_C"/>
</dbReference>
<evidence type="ECO:0000256" key="6">
    <source>
        <dbReference type="ARBA" id="ARBA00038076"/>
    </source>
</evidence>
<comment type="similarity">
    <text evidence="6">Belongs to the ABC-4 integral membrane protein family.</text>
</comment>
<keyword evidence="4 7" id="KW-1133">Transmembrane helix</keyword>
<keyword evidence="5 7" id="KW-0472">Membrane</keyword>
<organism evidence="9 10">
    <name type="scientific">Clostridium perfringens</name>
    <dbReference type="NCBI Taxonomy" id="1502"/>
    <lineage>
        <taxon>Bacteria</taxon>
        <taxon>Bacillati</taxon>
        <taxon>Bacillota</taxon>
        <taxon>Clostridia</taxon>
        <taxon>Eubacteriales</taxon>
        <taxon>Clostridiaceae</taxon>
        <taxon>Clostridium</taxon>
    </lineage>
</organism>
<accession>A0A2X3C4G3</accession>
<proteinExistence type="inferred from homology"/>
<evidence type="ECO:0000313" key="10">
    <source>
        <dbReference type="Proteomes" id="UP000250234"/>
    </source>
</evidence>
<dbReference type="GO" id="GO:0022857">
    <property type="term" value="F:transmembrane transporter activity"/>
    <property type="evidence" value="ECO:0007669"/>
    <property type="project" value="TreeGrafter"/>
</dbReference>
<evidence type="ECO:0000259" key="8">
    <source>
        <dbReference type="Pfam" id="PF02687"/>
    </source>
</evidence>